<dbReference type="GO" id="GO:0042781">
    <property type="term" value="F:3'-tRNA processing endoribonuclease activity"/>
    <property type="evidence" value="ECO:0007669"/>
    <property type="project" value="TreeGrafter"/>
</dbReference>
<evidence type="ECO:0000256" key="5">
    <source>
        <dbReference type="ARBA" id="ARBA00022801"/>
    </source>
</evidence>
<dbReference type="InterPro" id="IPR020539">
    <property type="entry name" value="RNase_P_CS"/>
</dbReference>
<keyword evidence="2" id="KW-0819">tRNA processing</keyword>
<reference evidence="7" key="1">
    <citation type="submission" date="2020-05" db="EMBL/GenBank/DDBJ databases">
        <authorList>
            <person name="Chiriac C."/>
            <person name="Salcher M."/>
            <person name="Ghai R."/>
            <person name="Kavagutti S V."/>
        </authorList>
    </citation>
    <scope>NUCLEOTIDE SEQUENCE</scope>
</reference>
<keyword evidence="3" id="KW-0540">Nuclease</keyword>
<dbReference type="GO" id="GO:0004526">
    <property type="term" value="F:ribonuclease P activity"/>
    <property type="evidence" value="ECO:0007669"/>
    <property type="project" value="InterPro"/>
</dbReference>
<organism evidence="7">
    <name type="scientific">freshwater metagenome</name>
    <dbReference type="NCBI Taxonomy" id="449393"/>
    <lineage>
        <taxon>unclassified sequences</taxon>
        <taxon>metagenomes</taxon>
        <taxon>ecological metagenomes</taxon>
    </lineage>
</organism>
<name>A0A6J6PD53_9ZZZZ</name>
<dbReference type="PANTHER" id="PTHR33992:SF1">
    <property type="entry name" value="RIBONUCLEASE P PROTEIN COMPONENT"/>
    <property type="match status" value="1"/>
</dbReference>
<keyword evidence="6" id="KW-0694">RNA-binding</keyword>
<evidence type="ECO:0000256" key="6">
    <source>
        <dbReference type="ARBA" id="ARBA00022884"/>
    </source>
</evidence>
<keyword evidence="5" id="KW-0378">Hydrolase</keyword>
<evidence type="ECO:0000256" key="4">
    <source>
        <dbReference type="ARBA" id="ARBA00022759"/>
    </source>
</evidence>
<evidence type="ECO:0000256" key="2">
    <source>
        <dbReference type="ARBA" id="ARBA00022694"/>
    </source>
</evidence>
<dbReference type="PANTHER" id="PTHR33992">
    <property type="entry name" value="RIBONUCLEASE P PROTEIN COMPONENT"/>
    <property type="match status" value="1"/>
</dbReference>
<dbReference type="Gene3D" id="3.30.230.10">
    <property type="match status" value="1"/>
</dbReference>
<dbReference type="GO" id="GO:0030677">
    <property type="term" value="C:ribonuclease P complex"/>
    <property type="evidence" value="ECO:0007669"/>
    <property type="project" value="TreeGrafter"/>
</dbReference>
<dbReference type="Pfam" id="PF00825">
    <property type="entry name" value="Ribonuclease_P"/>
    <property type="match status" value="1"/>
</dbReference>
<accession>A0A6J6PD53</accession>
<evidence type="ECO:0000313" key="7">
    <source>
        <dbReference type="EMBL" id="CAB4696556.1"/>
    </source>
</evidence>
<dbReference type="GO" id="GO:0000049">
    <property type="term" value="F:tRNA binding"/>
    <property type="evidence" value="ECO:0007669"/>
    <property type="project" value="InterPro"/>
</dbReference>
<comment type="function">
    <text evidence="1">RNaseP catalyzes the removal of the 5'-leader sequence from pre-tRNA to produce the mature 5'-terminus. It can also cleave other RNA substrates such as 4.5S RNA. The protein component plays an auxiliary but essential role in vivo by binding to the 5'-leader sequence and broadening the substrate specificity of the ribozyme.</text>
</comment>
<dbReference type="InterPro" id="IPR000100">
    <property type="entry name" value="RNase_P"/>
</dbReference>
<dbReference type="InterPro" id="IPR014721">
    <property type="entry name" value="Ribsml_uS5_D2-typ_fold_subgr"/>
</dbReference>
<dbReference type="PROSITE" id="PS00648">
    <property type="entry name" value="RIBONUCLEASE_P"/>
    <property type="match status" value="1"/>
</dbReference>
<sequence length="100" mass="10703">MKHGRKIASVHLVTYIHRDSSQSDIRVGFVVAKSVGGAVARNLVKRRLRAIARELLKTEPSAKGFSIVVRALEGAASATFEELKSEFLSAASAALKKAVA</sequence>
<dbReference type="AlphaFoldDB" id="A0A6J6PD53"/>
<evidence type="ECO:0000256" key="3">
    <source>
        <dbReference type="ARBA" id="ARBA00022722"/>
    </source>
</evidence>
<evidence type="ECO:0000256" key="1">
    <source>
        <dbReference type="ARBA" id="ARBA00002663"/>
    </source>
</evidence>
<proteinExistence type="predicted"/>
<dbReference type="NCBIfam" id="TIGR00188">
    <property type="entry name" value="rnpA"/>
    <property type="match status" value="1"/>
</dbReference>
<dbReference type="InterPro" id="IPR020568">
    <property type="entry name" value="Ribosomal_Su5_D2-typ_SF"/>
</dbReference>
<gene>
    <name evidence="7" type="ORF">UFOPK2370_01277</name>
</gene>
<keyword evidence="4" id="KW-0255">Endonuclease</keyword>
<protein>
    <submittedName>
        <fullName evidence="7">Unannotated protein</fullName>
    </submittedName>
</protein>
<dbReference type="SUPFAM" id="SSF54211">
    <property type="entry name" value="Ribosomal protein S5 domain 2-like"/>
    <property type="match status" value="1"/>
</dbReference>
<dbReference type="EMBL" id="CAEZXK010000071">
    <property type="protein sequence ID" value="CAB4696556.1"/>
    <property type="molecule type" value="Genomic_DNA"/>
</dbReference>